<dbReference type="Gene3D" id="1.20.1280.50">
    <property type="match status" value="1"/>
</dbReference>
<evidence type="ECO:0000313" key="2">
    <source>
        <dbReference type="EMBL" id="TDL17500.1"/>
    </source>
</evidence>
<sequence>MKANVSSARLPPELLSQIFILCLSNYPSPIKTDAPLNISTVCKEWRQISISTSQLWSHILLLINDKRQGRYAPLIETRISRSRECGFSFVFRWELCMARHSPGLRAMTDVLIKNCGTWRNVVITGPCDHQYFIRNLVSVIPAQTPDIQKIHIDADSSINGLFNAPLPHLKHLSMRVTVSISPGSSHLRLENLQSLSLQGADLTELLECLSRSPRLVTAKLQIIFHEGYSASQNKQIDLLRLKTLDIDVRVHGDDDMEAERNFSEILERLQVPALKSLFINLDYLRYGAKRSLSWEPLITLVSHSNATLQSLEIRGANLISTPQFLAAFPNIGHLGITADLLEYTWNHGLIYQSTSSLRRQSLLCPNLESLRVFCGDDADRALTAIRSVMGADADVEGSRPLCLIKPFQIHASVELPSHSTIQIVDEVDWITRHKHDLYADLVWD</sequence>
<dbReference type="VEuPathDB" id="FungiDB:BD410DRAFT_545838"/>
<gene>
    <name evidence="2" type="ORF">BD410DRAFT_545838</name>
</gene>
<dbReference type="Proteomes" id="UP000294933">
    <property type="component" value="Unassembled WGS sequence"/>
</dbReference>
<dbReference type="InterPro" id="IPR032675">
    <property type="entry name" value="LRR_dom_sf"/>
</dbReference>
<dbReference type="SUPFAM" id="SSF52047">
    <property type="entry name" value="RNI-like"/>
    <property type="match status" value="1"/>
</dbReference>
<feature type="domain" description="F-box" evidence="1">
    <location>
        <begin position="8"/>
        <end position="60"/>
    </location>
</feature>
<evidence type="ECO:0000259" key="1">
    <source>
        <dbReference type="Pfam" id="PF12937"/>
    </source>
</evidence>
<dbReference type="Pfam" id="PF12937">
    <property type="entry name" value="F-box-like"/>
    <property type="match status" value="1"/>
</dbReference>
<accession>A0A4Y7PSL8</accession>
<dbReference type="STRING" id="50990.A0A4Y7PSL8"/>
<organism evidence="2 3">
    <name type="scientific">Rickenella mellea</name>
    <dbReference type="NCBI Taxonomy" id="50990"/>
    <lineage>
        <taxon>Eukaryota</taxon>
        <taxon>Fungi</taxon>
        <taxon>Dikarya</taxon>
        <taxon>Basidiomycota</taxon>
        <taxon>Agaricomycotina</taxon>
        <taxon>Agaricomycetes</taxon>
        <taxon>Hymenochaetales</taxon>
        <taxon>Rickenellaceae</taxon>
        <taxon>Rickenella</taxon>
    </lineage>
</organism>
<protein>
    <recommendedName>
        <fullName evidence="1">F-box domain-containing protein</fullName>
    </recommendedName>
</protein>
<dbReference type="InterPro" id="IPR001810">
    <property type="entry name" value="F-box_dom"/>
</dbReference>
<proteinExistence type="predicted"/>
<dbReference type="EMBL" id="ML170220">
    <property type="protein sequence ID" value="TDL17500.1"/>
    <property type="molecule type" value="Genomic_DNA"/>
</dbReference>
<reference evidence="2 3" key="1">
    <citation type="submission" date="2018-06" db="EMBL/GenBank/DDBJ databases">
        <title>A transcriptomic atlas of mushroom development highlights an independent origin of complex multicellularity.</title>
        <authorList>
            <consortium name="DOE Joint Genome Institute"/>
            <person name="Krizsan K."/>
            <person name="Almasi E."/>
            <person name="Merenyi Z."/>
            <person name="Sahu N."/>
            <person name="Viragh M."/>
            <person name="Koszo T."/>
            <person name="Mondo S."/>
            <person name="Kiss B."/>
            <person name="Balint B."/>
            <person name="Kues U."/>
            <person name="Barry K."/>
            <person name="Hegedus J.C."/>
            <person name="Henrissat B."/>
            <person name="Johnson J."/>
            <person name="Lipzen A."/>
            <person name="Ohm R."/>
            <person name="Nagy I."/>
            <person name="Pangilinan J."/>
            <person name="Yan J."/>
            <person name="Xiong Y."/>
            <person name="Grigoriev I.V."/>
            <person name="Hibbett D.S."/>
            <person name="Nagy L.G."/>
        </authorList>
    </citation>
    <scope>NUCLEOTIDE SEQUENCE [LARGE SCALE GENOMIC DNA]</scope>
    <source>
        <strain evidence="2 3">SZMC22713</strain>
    </source>
</reference>
<keyword evidence="3" id="KW-1185">Reference proteome</keyword>
<dbReference type="Gene3D" id="3.80.10.10">
    <property type="entry name" value="Ribonuclease Inhibitor"/>
    <property type="match status" value="1"/>
</dbReference>
<evidence type="ECO:0000313" key="3">
    <source>
        <dbReference type="Proteomes" id="UP000294933"/>
    </source>
</evidence>
<dbReference type="AlphaFoldDB" id="A0A4Y7PSL8"/>
<dbReference type="OrthoDB" id="2918413at2759"/>
<name>A0A4Y7PSL8_9AGAM</name>